<dbReference type="InterPro" id="IPR039424">
    <property type="entry name" value="SBP_5"/>
</dbReference>
<dbReference type="Gene3D" id="3.10.105.10">
    <property type="entry name" value="Dipeptide-binding Protein, Domain 3"/>
    <property type="match status" value="1"/>
</dbReference>
<evidence type="ECO:0000256" key="3">
    <source>
        <dbReference type="ARBA" id="ARBA00022448"/>
    </source>
</evidence>
<feature type="domain" description="Solute-binding protein family 5" evidence="5">
    <location>
        <begin position="66"/>
        <end position="161"/>
    </location>
</feature>
<keyword evidence="9" id="KW-1185">Reference proteome</keyword>
<dbReference type="OrthoDB" id="9803988at2"/>
<dbReference type="SUPFAM" id="SSF53850">
    <property type="entry name" value="Periplasmic binding protein-like II"/>
    <property type="match status" value="1"/>
</dbReference>
<dbReference type="PANTHER" id="PTHR30290:SF10">
    <property type="entry name" value="PERIPLASMIC OLIGOPEPTIDE-BINDING PROTEIN-RELATED"/>
    <property type="match status" value="1"/>
</dbReference>
<name>A0A6I4UF18_9SPHN</name>
<comment type="subcellular location">
    <subcellularLocation>
        <location evidence="1">Periplasm</location>
    </subcellularLocation>
</comment>
<dbReference type="GO" id="GO:0015833">
    <property type="term" value="P:peptide transport"/>
    <property type="evidence" value="ECO:0007669"/>
    <property type="project" value="TreeGrafter"/>
</dbReference>
<dbReference type="Proteomes" id="UP000548685">
    <property type="component" value="Unassembled WGS sequence"/>
</dbReference>
<dbReference type="Gene3D" id="3.40.190.10">
    <property type="entry name" value="Periplasmic binding protein-like II"/>
    <property type="match status" value="2"/>
</dbReference>
<dbReference type="Proteomes" id="UP000430021">
    <property type="component" value="Unassembled WGS sequence"/>
</dbReference>
<dbReference type="Pfam" id="PF00496">
    <property type="entry name" value="SBP_bac_5"/>
    <property type="match status" value="2"/>
</dbReference>
<evidence type="ECO:0000259" key="5">
    <source>
        <dbReference type="Pfam" id="PF00496"/>
    </source>
</evidence>
<protein>
    <submittedName>
        <fullName evidence="6">ABC-type transport system substrate-binding protein</fullName>
    </submittedName>
    <submittedName>
        <fullName evidence="7">Peptide ABC transporter substrate-binding protein</fullName>
    </submittedName>
</protein>
<reference evidence="7 8" key="1">
    <citation type="submission" date="2019-12" db="EMBL/GenBank/DDBJ databases">
        <title>Genomic-based taxomic classification of the family Erythrobacteraceae.</title>
        <authorList>
            <person name="Xu L."/>
        </authorList>
    </citation>
    <scope>NUCLEOTIDE SEQUENCE [LARGE SCALE GENOMIC DNA]</scope>
    <source>
        <strain evidence="7 8">JCM 10282</strain>
    </source>
</reference>
<feature type="domain" description="Solute-binding protein family 5" evidence="5">
    <location>
        <begin position="206"/>
        <end position="375"/>
    </location>
</feature>
<dbReference type="InterPro" id="IPR000914">
    <property type="entry name" value="SBP_5_dom"/>
</dbReference>
<evidence type="ECO:0000313" key="6">
    <source>
        <dbReference type="EMBL" id="MBB3774869.1"/>
    </source>
</evidence>
<dbReference type="PANTHER" id="PTHR30290">
    <property type="entry name" value="PERIPLASMIC BINDING COMPONENT OF ABC TRANSPORTER"/>
    <property type="match status" value="1"/>
</dbReference>
<sequence>MRFWFPLIAALATWSCGPSGGGGPVAVAVIGAPDDPFEQGVRLSPAAQHMRAATREGLVALDPVGQVVPAIAERWIVTEDGLSYIFRLRDSTWPGGDEITAADVREQLRAGLVRLRGTSLGLDLAKVRDIRAMTGRVIEVRLSSPMPDFLRLLAQPELGLVRGSNGAGPMAMSRDEDSTVARLTALPPESRGLPAREDWEDIARPVEVRALSARNAVAAFARGEVDLVLGGTLIDFPLAEVGPLSRGTIQVDPALGLLGLVVRRETGFLADPARREALSMAIDRTALIRSFGLAGWRESSWVVPSEIFTDAPYPEDRWNGASIEERRRAAAARVSAWAGPGREATVRLALPSGPGGDLLLRELASAWGEIGVSVRRAGKGEAADLELRDTLARYTSARWYLNQFNCGLNAGLCAPEADELVRQSLTERDAAARERLLIEAHAALVEREVYIPLGAPVRWSLVRGTIRNYLPNVWGMHPLFPLSEPTT</sequence>
<evidence type="ECO:0000313" key="7">
    <source>
        <dbReference type="EMBL" id="MXP37490.1"/>
    </source>
</evidence>
<reference evidence="6 9" key="2">
    <citation type="submission" date="2020-08" db="EMBL/GenBank/DDBJ databases">
        <title>Genomic Encyclopedia of Type Strains, Phase IV (KMG-IV): sequencing the most valuable type-strain genomes for metagenomic binning, comparative biology and taxonomic classification.</title>
        <authorList>
            <person name="Goeker M."/>
        </authorList>
    </citation>
    <scope>NUCLEOTIDE SEQUENCE [LARGE SCALE GENOMIC DNA]</scope>
    <source>
        <strain evidence="6 9">DSM 8510</strain>
    </source>
</reference>
<organism evidence="7 8">
    <name type="scientific">Erythrobacter ramosus</name>
    <dbReference type="NCBI Taxonomy" id="35811"/>
    <lineage>
        <taxon>Bacteria</taxon>
        <taxon>Pseudomonadati</taxon>
        <taxon>Pseudomonadota</taxon>
        <taxon>Alphaproteobacteria</taxon>
        <taxon>Sphingomonadales</taxon>
        <taxon>Erythrobacteraceae</taxon>
        <taxon>Erythrobacter/Porphyrobacter group</taxon>
        <taxon>Erythrobacter</taxon>
    </lineage>
</organism>
<comment type="similarity">
    <text evidence="2">Belongs to the bacterial solute-binding protein 5 family.</text>
</comment>
<dbReference type="RefSeq" id="WP_160759624.1">
    <property type="nucleotide sequence ID" value="NZ_BAAADZ010000002.1"/>
</dbReference>
<evidence type="ECO:0000313" key="9">
    <source>
        <dbReference type="Proteomes" id="UP000548685"/>
    </source>
</evidence>
<keyword evidence="3" id="KW-0813">Transport</keyword>
<dbReference type="EMBL" id="WTYB01000001">
    <property type="protein sequence ID" value="MXP37490.1"/>
    <property type="molecule type" value="Genomic_DNA"/>
</dbReference>
<keyword evidence="4" id="KW-0732">Signal</keyword>
<dbReference type="GO" id="GO:1904680">
    <property type="term" value="F:peptide transmembrane transporter activity"/>
    <property type="evidence" value="ECO:0007669"/>
    <property type="project" value="TreeGrafter"/>
</dbReference>
<evidence type="ECO:0000256" key="1">
    <source>
        <dbReference type="ARBA" id="ARBA00004418"/>
    </source>
</evidence>
<comment type="caution">
    <text evidence="7">The sequence shown here is derived from an EMBL/GenBank/DDBJ whole genome shotgun (WGS) entry which is preliminary data.</text>
</comment>
<evidence type="ECO:0000313" key="8">
    <source>
        <dbReference type="Proteomes" id="UP000430021"/>
    </source>
</evidence>
<evidence type="ECO:0000256" key="4">
    <source>
        <dbReference type="ARBA" id="ARBA00022729"/>
    </source>
</evidence>
<accession>A0A6I4UF18</accession>
<proteinExistence type="inferred from homology"/>
<dbReference type="AlphaFoldDB" id="A0A6I4UF18"/>
<gene>
    <name evidence="6" type="ORF">FHS52_000812</name>
    <name evidence="7" type="ORF">GRI59_02535</name>
</gene>
<dbReference type="EMBL" id="JACICE010000001">
    <property type="protein sequence ID" value="MBB3774869.1"/>
    <property type="molecule type" value="Genomic_DNA"/>
</dbReference>
<dbReference type="GO" id="GO:0030313">
    <property type="term" value="C:cell envelope"/>
    <property type="evidence" value="ECO:0007669"/>
    <property type="project" value="UniProtKB-SubCell"/>
</dbReference>
<evidence type="ECO:0000256" key="2">
    <source>
        <dbReference type="ARBA" id="ARBA00005695"/>
    </source>
</evidence>